<accession>A0ABU4VCG9</accession>
<dbReference type="InterPro" id="IPR000873">
    <property type="entry name" value="AMP-dep_synth/lig_dom"/>
</dbReference>
<dbReference type="Gene3D" id="3.40.50.980">
    <property type="match status" value="2"/>
</dbReference>
<dbReference type="InterPro" id="IPR025110">
    <property type="entry name" value="AMP-bd_C"/>
</dbReference>
<dbReference type="PANTHER" id="PTHR45527:SF1">
    <property type="entry name" value="FATTY ACID SYNTHASE"/>
    <property type="match status" value="1"/>
</dbReference>
<evidence type="ECO:0000313" key="3">
    <source>
        <dbReference type="EMBL" id="MDX8149496.1"/>
    </source>
</evidence>
<keyword evidence="4" id="KW-1185">Reference proteome</keyword>
<evidence type="ECO:0000259" key="1">
    <source>
        <dbReference type="Pfam" id="PF00501"/>
    </source>
</evidence>
<dbReference type="NCBIfam" id="TIGR01733">
    <property type="entry name" value="AA-adenyl-dom"/>
    <property type="match status" value="1"/>
</dbReference>
<dbReference type="SUPFAM" id="SSF56801">
    <property type="entry name" value="Acetyl-CoA synthetase-like"/>
    <property type="match status" value="1"/>
</dbReference>
<dbReference type="InterPro" id="IPR020845">
    <property type="entry name" value="AMP-binding_CS"/>
</dbReference>
<evidence type="ECO:0000259" key="2">
    <source>
        <dbReference type="Pfam" id="PF13193"/>
    </source>
</evidence>
<comment type="caution">
    <text evidence="3">The sequence shown here is derived from an EMBL/GenBank/DDBJ whole genome shotgun (WGS) entry which is preliminary data.</text>
</comment>
<dbReference type="CDD" id="cd12117">
    <property type="entry name" value="A_NRPS_Srf_like"/>
    <property type="match status" value="1"/>
</dbReference>
<protein>
    <submittedName>
        <fullName evidence="3">Amino acid adenylation domain-containing protein</fullName>
    </submittedName>
</protein>
<dbReference type="Pfam" id="PF13193">
    <property type="entry name" value="AMP-binding_C"/>
    <property type="match status" value="1"/>
</dbReference>
<dbReference type="RefSeq" id="WP_319981478.1">
    <property type="nucleotide sequence ID" value="NZ_JAXAVU010000018.1"/>
</dbReference>
<dbReference type="PROSITE" id="PS00455">
    <property type="entry name" value="AMP_BINDING"/>
    <property type="match status" value="1"/>
</dbReference>
<dbReference type="InterPro" id="IPR010071">
    <property type="entry name" value="AA_adenyl_dom"/>
</dbReference>
<dbReference type="InterPro" id="IPR045851">
    <property type="entry name" value="AMP-bd_C_sf"/>
</dbReference>
<dbReference type="Gene3D" id="3.30.300.30">
    <property type="match status" value="1"/>
</dbReference>
<reference evidence="3 4" key="2">
    <citation type="submission" date="2023-11" db="EMBL/GenBank/DDBJ databases">
        <authorList>
            <person name="Lara A.C."/>
            <person name="Chronakova A."/>
        </authorList>
    </citation>
    <scope>NUCLEOTIDE SEQUENCE [LARGE SCALE GENOMIC DNA]</scope>
    <source>
        <strain evidence="3 4">BCCO 10_0061</strain>
    </source>
</reference>
<gene>
    <name evidence="3" type="ORF">SK854_45750</name>
</gene>
<organism evidence="3 4">
    <name type="scientific">Lentzea sokolovensis</name>
    <dbReference type="NCBI Taxonomy" id="3095429"/>
    <lineage>
        <taxon>Bacteria</taxon>
        <taxon>Bacillati</taxon>
        <taxon>Actinomycetota</taxon>
        <taxon>Actinomycetes</taxon>
        <taxon>Pseudonocardiales</taxon>
        <taxon>Pseudonocardiaceae</taxon>
        <taxon>Lentzea</taxon>
    </lineage>
</organism>
<reference evidence="3 4" key="1">
    <citation type="submission" date="2023-11" db="EMBL/GenBank/DDBJ databases">
        <title>Lentzea sokolovensis, sp. nov., Lentzea kristufkii, sp. nov., and Lentzea miocenensis, sp. nov., rare actinobacteria from Sokolov Coal Basin, Miocene lacustrine sediment, Czech Republic.</title>
        <authorList>
            <person name="Lara A."/>
            <person name="Kotroba L."/>
            <person name="Nouioui I."/>
            <person name="Neumann-Schaal M."/>
            <person name="Mast Y."/>
            <person name="Chronakova A."/>
        </authorList>
    </citation>
    <scope>NUCLEOTIDE SEQUENCE [LARGE SCALE GENOMIC DNA]</scope>
    <source>
        <strain evidence="3 4">BCCO 10_0061</strain>
    </source>
</reference>
<dbReference type="EMBL" id="JAXAVU010000018">
    <property type="protein sequence ID" value="MDX8149496.1"/>
    <property type="molecule type" value="Genomic_DNA"/>
</dbReference>
<feature type="domain" description="AMP-binding enzyme C-terminal" evidence="2">
    <location>
        <begin position="439"/>
        <end position="512"/>
    </location>
</feature>
<proteinExistence type="predicted"/>
<dbReference type="Gene3D" id="2.30.38.10">
    <property type="entry name" value="Luciferase, Domain 3"/>
    <property type="match status" value="1"/>
</dbReference>
<dbReference type="PANTHER" id="PTHR45527">
    <property type="entry name" value="NONRIBOSOMAL PEPTIDE SYNTHETASE"/>
    <property type="match status" value="1"/>
</dbReference>
<name>A0ABU4VCG9_9PSEU</name>
<dbReference type="Pfam" id="PF00501">
    <property type="entry name" value="AMP-binding"/>
    <property type="match status" value="1"/>
</dbReference>
<sequence length="526" mass="56262">MESLLCSAAALAAHLDVNRTSTDYPRDSTVHGQFELQAELWPDRPAVVDGDREISYRELNRLANGLAHALRAGGCGPGTTVGICVPRSAEMLVAVLGVLKNGGTFLPIDAGWPDQRVRQLVADAGCDRLICEQPAVVAAKVAGLGAEVLALRDMTRTTSDVNPQPSVRGDDVACVCYTSGSTGGPKGVMIPHRGIVRVAHFTAYGRTGPGSRVLQLGALTFDMAWWEIWSALLTGGTCVLYPAAPIDLSTLRQVLRAGRVTLAAIPTALFNLIVTEAPDVLAPVTTIAVGGEAQSPSHMAKALRAYGPGRVFNLYGPTESSCVATCYPVDEPPDETGPFPIGRPLQNTRLYVVSGDGRRLCEPGEVGELHLAGDGLAAGYLGAEELTRERFVHRRIGGVSERLYRTGDWGCLRPDGNVVFDGRRDDQVKVNGYRIELGEIANLLNAHPAVNGCFVTVQHRGDRGLLVAFVASGDQELTPDHLRQYLVARVPRYLVPAQIRVRSLLPLLPNGKVDRQALLAPSSPQS</sequence>
<dbReference type="Proteomes" id="UP001285352">
    <property type="component" value="Unassembled WGS sequence"/>
</dbReference>
<feature type="domain" description="AMP-dependent synthetase/ligase" evidence="1">
    <location>
        <begin position="34"/>
        <end position="381"/>
    </location>
</feature>
<evidence type="ECO:0000313" key="4">
    <source>
        <dbReference type="Proteomes" id="UP001285352"/>
    </source>
</evidence>